<comment type="caution">
    <text evidence="4">The sequence shown here is derived from an EMBL/GenBank/DDBJ whole genome shotgun (WGS) entry which is preliminary data.</text>
</comment>
<keyword evidence="5" id="KW-1185">Reference proteome</keyword>
<keyword evidence="2" id="KW-0479">Metal-binding</keyword>
<reference evidence="5" key="1">
    <citation type="journal article" date="2019" name="Int. J. Syst. Evol. Microbiol.">
        <title>The Global Catalogue of Microorganisms (GCM) 10K type strain sequencing project: providing services to taxonomists for standard genome sequencing and annotation.</title>
        <authorList>
            <consortium name="The Broad Institute Genomics Platform"/>
            <consortium name="The Broad Institute Genome Sequencing Center for Infectious Disease"/>
            <person name="Wu L."/>
            <person name="Ma J."/>
        </authorList>
    </citation>
    <scope>NUCLEOTIDE SEQUENCE [LARGE SCALE GENOMIC DNA]</scope>
    <source>
        <strain evidence="5">CGMCC 1.18575</strain>
    </source>
</reference>
<protein>
    <submittedName>
        <fullName evidence="4">HpcH/HpaI aldolase/citrate lyase family protein</fullName>
    </submittedName>
</protein>
<dbReference type="InterPro" id="IPR039480">
    <property type="entry name" value="C-C_Bond_Lyase-like"/>
</dbReference>
<accession>A0ABW0HTS7</accession>
<evidence type="ECO:0000256" key="3">
    <source>
        <dbReference type="ARBA" id="ARBA00022842"/>
    </source>
</evidence>
<evidence type="ECO:0000313" key="4">
    <source>
        <dbReference type="EMBL" id="MFC5404489.1"/>
    </source>
</evidence>
<evidence type="ECO:0000256" key="1">
    <source>
        <dbReference type="ARBA" id="ARBA00001946"/>
    </source>
</evidence>
<comment type="cofactor">
    <cofactor evidence="1">
        <name>Mg(2+)</name>
        <dbReference type="ChEBI" id="CHEBI:18420"/>
    </cofactor>
</comment>
<keyword evidence="3" id="KW-0460">Magnesium</keyword>
<dbReference type="InterPro" id="IPR015813">
    <property type="entry name" value="Pyrv/PenolPyrv_kinase-like_dom"/>
</dbReference>
<dbReference type="Proteomes" id="UP001596113">
    <property type="component" value="Unassembled WGS sequence"/>
</dbReference>
<dbReference type="PANTHER" id="PTHR32308">
    <property type="entry name" value="LYASE BETA SUBUNIT, PUTATIVE (AFU_ORTHOLOGUE AFUA_4G13030)-RELATED"/>
    <property type="match status" value="1"/>
</dbReference>
<evidence type="ECO:0000256" key="2">
    <source>
        <dbReference type="ARBA" id="ARBA00022723"/>
    </source>
</evidence>
<evidence type="ECO:0000313" key="5">
    <source>
        <dbReference type="Proteomes" id="UP001596113"/>
    </source>
</evidence>
<name>A0ABW0HTS7_9BACL</name>
<dbReference type="RefSeq" id="WP_378134838.1">
    <property type="nucleotide sequence ID" value="NZ_JBHSMI010000028.1"/>
</dbReference>
<organism evidence="4 5">
    <name type="scientific">Cohnella soli</name>
    <dbReference type="NCBI Taxonomy" id="425005"/>
    <lineage>
        <taxon>Bacteria</taxon>
        <taxon>Bacillati</taxon>
        <taxon>Bacillota</taxon>
        <taxon>Bacilli</taxon>
        <taxon>Bacillales</taxon>
        <taxon>Paenibacillaceae</taxon>
        <taxon>Cohnella</taxon>
    </lineage>
</organism>
<dbReference type="EMBL" id="JBHSMI010000028">
    <property type="protein sequence ID" value="MFC5404489.1"/>
    <property type="molecule type" value="Genomic_DNA"/>
</dbReference>
<proteinExistence type="predicted"/>
<dbReference type="Gene3D" id="3.20.20.60">
    <property type="entry name" value="Phosphoenolpyruvate-binding domains"/>
    <property type="match status" value="2"/>
</dbReference>
<dbReference type="Pfam" id="PF15617">
    <property type="entry name" value="C-C_Bond_Lyase"/>
    <property type="match status" value="1"/>
</dbReference>
<sequence>MKYFDYLTPEEMNALFFHRPAAFDNRDDRELLAYAVGAALYMPALRASIAEELLARKIRGLTSVVLDLEDAVGDDQVALAEQGLCETMDKLGGYLRHGMMDEEALPLIFIRVRSVQQCRDIISRLAGHAHLVTGFVFPKFTAETGEAYFRILAEYNRYRPEGTPLLYGMPILETPDVIFKESRLASLTAIYEVLTDYRDYVLNVRIGATDFSGIFGLRRNPDMTIYDIAVIRDCVADIINMFGREGSRYVISGPVWEYFKSDRVLKPQLRQTPFAESMGKDGLRLRMSYLDHYVDGLIREVAYDKENGIVGKTVIHPSHLQPVQAMYVVTHEEYIDAASIISNSGGGLGVMKSEYENKMNEIKPHLSWSNRIMRRARIFGVLHEGINFTSLLADEARAGALV</sequence>
<dbReference type="InterPro" id="IPR040442">
    <property type="entry name" value="Pyrv_kinase-like_dom_sf"/>
</dbReference>
<gene>
    <name evidence="4" type="ORF">ACFPOF_17280</name>
</gene>
<dbReference type="PANTHER" id="PTHR32308:SF10">
    <property type="entry name" value="CITRATE LYASE SUBUNIT BETA"/>
    <property type="match status" value="1"/>
</dbReference>
<keyword evidence="4" id="KW-0456">Lyase</keyword>
<dbReference type="SUPFAM" id="SSF51621">
    <property type="entry name" value="Phosphoenolpyruvate/pyruvate domain"/>
    <property type="match status" value="1"/>
</dbReference>
<dbReference type="GO" id="GO:0016829">
    <property type="term" value="F:lyase activity"/>
    <property type="evidence" value="ECO:0007669"/>
    <property type="project" value="UniProtKB-KW"/>
</dbReference>